<evidence type="ECO:0000256" key="3">
    <source>
        <dbReference type="ARBA" id="ARBA00022963"/>
    </source>
</evidence>
<dbReference type="EMBL" id="JADCNM010000001">
    <property type="protein sequence ID" value="KAG0502472.1"/>
    <property type="molecule type" value="Genomic_DNA"/>
</dbReference>
<dbReference type="AlphaFoldDB" id="A0A835SEV9"/>
<dbReference type="GO" id="GO:0016788">
    <property type="term" value="F:hydrolase activity, acting on ester bonds"/>
    <property type="evidence" value="ECO:0007669"/>
    <property type="project" value="InterPro"/>
</dbReference>
<keyword evidence="4" id="KW-1133">Transmembrane helix</keyword>
<accession>A0A835SEV9</accession>
<dbReference type="PANTHER" id="PTHR45648">
    <property type="entry name" value="GDSL LIPASE/ACYLHYDROLASE FAMILY PROTEIN (AFU_ORTHOLOGUE AFUA_4G14700)"/>
    <property type="match status" value="1"/>
</dbReference>
<protein>
    <submittedName>
        <fullName evidence="5">Uncharacterized protein</fullName>
    </submittedName>
</protein>
<evidence type="ECO:0000256" key="4">
    <source>
        <dbReference type="SAM" id="Phobius"/>
    </source>
</evidence>
<name>A0A835SEV9_VANPL</name>
<dbReference type="PANTHER" id="PTHR45648:SF13">
    <property type="entry name" value="OS02G0290900 PROTEIN"/>
    <property type="match status" value="1"/>
</dbReference>
<dbReference type="Proteomes" id="UP000639772">
    <property type="component" value="Chromosome 1"/>
</dbReference>
<keyword evidence="4" id="KW-0472">Membrane</keyword>
<dbReference type="SUPFAM" id="SSF52266">
    <property type="entry name" value="SGNH hydrolase"/>
    <property type="match status" value="1"/>
</dbReference>
<keyword evidence="4" id="KW-0812">Transmembrane</keyword>
<dbReference type="InterPro" id="IPR051058">
    <property type="entry name" value="GDSL_Est/Lipase"/>
</dbReference>
<gene>
    <name evidence="5" type="ORF">HPP92_002544</name>
</gene>
<reference evidence="5 6" key="1">
    <citation type="journal article" date="2020" name="Nat. Food">
        <title>A phased Vanilla planifolia genome enables genetic improvement of flavour and production.</title>
        <authorList>
            <person name="Hasing T."/>
            <person name="Tang H."/>
            <person name="Brym M."/>
            <person name="Khazi F."/>
            <person name="Huang T."/>
            <person name="Chambers A.H."/>
        </authorList>
    </citation>
    <scope>NUCLEOTIDE SEQUENCE [LARGE SCALE GENOMIC DNA]</scope>
    <source>
        <tissue evidence="5">Leaf</tissue>
    </source>
</reference>
<keyword evidence="2" id="KW-0378">Hydrolase</keyword>
<dbReference type="InterPro" id="IPR001087">
    <property type="entry name" value="GDSL"/>
</dbReference>
<evidence type="ECO:0000313" key="5">
    <source>
        <dbReference type="EMBL" id="KAG0502472.1"/>
    </source>
</evidence>
<dbReference type="OrthoDB" id="1600564at2759"/>
<evidence type="ECO:0000256" key="2">
    <source>
        <dbReference type="ARBA" id="ARBA00022801"/>
    </source>
</evidence>
<dbReference type="CDD" id="cd01837">
    <property type="entry name" value="SGNH_plant_lipase_like"/>
    <property type="match status" value="1"/>
</dbReference>
<dbReference type="InterPro" id="IPR035669">
    <property type="entry name" value="SGNH_plant_lipase-like"/>
</dbReference>
<keyword evidence="3" id="KW-0443">Lipid metabolism</keyword>
<organism evidence="5 6">
    <name type="scientific">Vanilla planifolia</name>
    <name type="common">Vanilla</name>
    <dbReference type="NCBI Taxonomy" id="51239"/>
    <lineage>
        <taxon>Eukaryota</taxon>
        <taxon>Viridiplantae</taxon>
        <taxon>Streptophyta</taxon>
        <taxon>Embryophyta</taxon>
        <taxon>Tracheophyta</taxon>
        <taxon>Spermatophyta</taxon>
        <taxon>Magnoliopsida</taxon>
        <taxon>Liliopsida</taxon>
        <taxon>Asparagales</taxon>
        <taxon>Orchidaceae</taxon>
        <taxon>Vanilloideae</taxon>
        <taxon>Vanilleae</taxon>
        <taxon>Vanilla</taxon>
    </lineage>
</organism>
<evidence type="ECO:0000256" key="1">
    <source>
        <dbReference type="ARBA" id="ARBA00008668"/>
    </source>
</evidence>
<keyword evidence="3" id="KW-0442">Lipid degradation</keyword>
<dbReference type="GO" id="GO:0016042">
    <property type="term" value="P:lipid catabolic process"/>
    <property type="evidence" value="ECO:0007669"/>
    <property type="project" value="UniProtKB-KW"/>
</dbReference>
<proteinExistence type="inferred from homology"/>
<sequence>MARRWILAAVFFLVVLVIAGTLFFPLYFHREHISPSISHNPARPPSSSFSSVPPPSLSPFSNLPTPLVPPLSSPSPSTPPASLLPSSLAPAFFVLGDSTVDSGTNNFLGTLARADRFPYGRDFDTHRPTGRFSNGRIIVDYLAIRLGLPFVPPFLGQVGRVEDMIHGLNYASAAAGIIFSSGYDLGMHISLTQQIQQVSDTFQHFSLILGEEAAADLISRSVFYLSIGSNDFIHYYLSNASGVQDLYKPSEFNRLLVGTVQQELKNLYNGNVRKMVVMGLAPIGCTPHYLWQYGSDDGECVEFINNVVVDFNSAMKNVVNELNKDLPDAKLAFCDAFKASMDIFANHDRYGFVTTTKACCGLGEYGGWIMCLMPRMSCSDASTHVWWDEFHPTEAVNKILADDVWSSKHANICSPMNMEEMVRQGMD</sequence>
<evidence type="ECO:0000313" key="6">
    <source>
        <dbReference type="Proteomes" id="UP000639772"/>
    </source>
</evidence>
<dbReference type="InterPro" id="IPR036514">
    <property type="entry name" value="SGNH_hydro_sf"/>
</dbReference>
<dbReference type="Pfam" id="PF00657">
    <property type="entry name" value="Lipase_GDSL"/>
    <property type="match status" value="1"/>
</dbReference>
<comment type="caution">
    <text evidence="5">The sequence shown here is derived from an EMBL/GenBank/DDBJ whole genome shotgun (WGS) entry which is preliminary data.</text>
</comment>
<feature type="transmembrane region" description="Helical" evidence="4">
    <location>
        <begin position="7"/>
        <end position="28"/>
    </location>
</feature>
<dbReference type="Gene3D" id="3.40.50.1110">
    <property type="entry name" value="SGNH hydrolase"/>
    <property type="match status" value="1"/>
</dbReference>
<comment type="similarity">
    <text evidence="1">Belongs to the 'GDSL' lipolytic enzyme family.</text>
</comment>